<protein>
    <submittedName>
        <fullName evidence="1">Uncharacterized protein</fullName>
    </submittedName>
</protein>
<proteinExistence type="predicted"/>
<dbReference type="EMBL" id="CP016616">
    <property type="protein sequence ID" value="ANY80086.1"/>
    <property type="molecule type" value="Genomic_DNA"/>
</dbReference>
<organism evidence="1">
    <name type="scientific">Microvirga ossetica</name>
    <dbReference type="NCBI Taxonomy" id="1882682"/>
    <lineage>
        <taxon>Bacteria</taxon>
        <taxon>Pseudomonadati</taxon>
        <taxon>Pseudomonadota</taxon>
        <taxon>Alphaproteobacteria</taxon>
        <taxon>Hyphomicrobiales</taxon>
        <taxon>Methylobacteriaceae</taxon>
        <taxon>Microvirga</taxon>
    </lineage>
</organism>
<sequence>MSNSQHLWARSFGLRACGEIEGGAIGSPARGCMRLMEEPGGRFAHGFFRRTGGAGSVTAPGGNRNVSGGLDPIPIQQHTAWASRRQGCETCHGTVPAPTLRRLASAPLVQEQILGKCIAEVAIPVKNKV</sequence>
<name>A0A1B2EJE3_9HYPH</name>
<evidence type="ECO:0000313" key="1">
    <source>
        <dbReference type="EMBL" id="ANY80086.1"/>
    </source>
</evidence>
<reference evidence="1" key="1">
    <citation type="submission" date="2016-07" db="EMBL/GenBank/DDBJ databases">
        <title>Microvirga ossetica sp. nov. a new species of rhizobia isolated from root nodules of the legume species Vicia alpestris Steven originated from North Ossetia region in the Caucasus.</title>
        <authorList>
            <person name="Safronova V.I."/>
            <person name="Kuznetsova I.G."/>
            <person name="Sazanova A.L."/>
            <person name="Belimov A."/>
            <person name="Andronov E."/>
            <person name="Osledkin Y.S."/>
            <person name="Onishchuk O.P."/>
            <person name="Kurchak O.N."/>
            <person name="Shaposhnikov A.I."/>
            <person name="Willems A."/>
            <person name="Tikhonovich I.A."/>
        </authorList>
    </citation>
    <scope>NUCLEOTIDE SEQUENCE [LARGE SCALE GENOMIC DNA]</scope>
    <source>
        <strain evidence="1">V5/3M</strain>
    </source>
</reference>
<dbReference type="KEGG" id="moc:BB934_19160"/>
<accession>A0A1B2EJE3</accession>
<dbReference type="AlphaFoldDB" id="A0A1B2EJE3"/>
<gene>
    <name evidence="1" type="ORF">BB934_19160</name>
</gene>